<dbReference type="InterPro" id="IPR011607">
    <property type="entry name" value="MGS-like_dom"/>
</dbReference>
<proteinExistence type="inferred from homology"/>
<dbReference type="NCBIfam" id="NF002049">
    <property type="entry name" value="PRK00881.1"/>
    <property type="match status" value="1"/>
</dbReference>
<dbReference type="PANTHER" id="PTHR11692:SF0">
    <property type="entry name" value="BIFUNCTIONAL PURINE BIOSYNTHESIS PROTEIN ATIC"/>
    <property type="match status" value="1"/>
</dbReference>
<keyword evidence="4" id="KW-0808">Transferase</keyword>
<comment type="pathway">
    <text evidence="1">Purine metabolism; IMP biosynthesis via de novo pathway; IMP from 5-formamido-1-(5-phospho-D-ribosyl)imidazole-4-carboxamide: step 1/1.</text>
</comment>
<dbReference type="SMART" id="SM00798">
    <property type="entry name" value="AICARFT_IMPCHas"/>
    <property type="match status" value="1"/>
</dbReference>
<dbReference type="UniPathway" id="UPA00074">
    <property type="reaction ID" value="UER00133"/>
</dbReference>
<dbReference type="SUPFAM" id="SSF53927">
    <property type="entry name" value="Cytidine deaminase-like"/>
    <property type="match status" value="1"/>
</dbReference>
<keyword evidence="7" id="KW-0511">Multifunctional enzyme</keyword>
<evidence type="ECO:0000256" key="3">
    <source>
        <dbReference type="ARBA" id="ARBA00007667"/>
    </source>
</evidence>
<dbReference type="EMBL" id="UINC01008324">
    <property type="protein sequence ID" value="SVA37493.1"/>
    <property type="molecule type" value="Genomic_DNA"/>
</dbReference>
<evidence type="ECO:0000256" key="2">
    <source>
        <dbReference type="ARBA" id="ARBA00004954"/>
    </source>
</evidence>
<dbReference type="HAMAP" id="MF_00139">
    <property type="entry name" value="PurH"/>
    <property type="match status" value="1"/>
</dbReference>
<reference evidence="11" key="1">
    <citation type="submission" date="2018-05" db="EMBL/GenBank/DDBJ databases">
        <authorList>
            <person name="Lanie J.A."/>
            <person name="Ng W.-L."/>
            <person name="Kazmierczak K.M."/>
            <person name="Andrzejewski T.M."/>
            <person name="Davidsen T.M."/>
            <person name="Wayne K.J."/>
            <person name="Tettelin H."/>
            <person name="Glass J.I."/>
            <person name="Rusch D."/>
            <person name="Podicherti R."/>
            <person name="Tsui H.-C.T."/>
            <person name="Winkler M.E."/>
        </authorList>
    </citation>
    <scope>NUCLEOTIDE SEQUENCE</scope>
</reference>
<evidence type="ECO:0000259" key="10">
    <source>
        <dbReference type="PROSITE" id="PS51855"/>
    </source>
</evidence>
<dbReference type="NCBIfam" id="TIGR00355">
    <property type="entry name" value="purH"/>
    <property type="match status" value="1"/>
</dbReference>
<sequence length="518" mass="56292">MQSEKQNLDRRSVARVLISVSDKSAIDAFSKSLVKNGIEIISTGGTSKILSENGIAVTPVEDVTKFPEMMDGRVKTLHPLIFGGILARDSDKSETEQYDIGIIDMVVCNLYPFGDAASKGVDMDALIEEIDIGGPSLLRAAAKNHARVAVVTDPSDYDWISKEIEAGGLNLEQRRQLALKAFRHTAEYDTIIQNELSSRFGEEDLPSSLHVTGVGSPPLRYGENPHQSAIFYSDSSVQSTCVSNSTQIQGKQLSYNNLLDFDAALAMVTEFEEPTAVIVKHNNPCGAASASNLSEAYELAVKTDPQSAFGGIVAFNQEVDEDLSRSVTSAFKEGVIAPSFTSAAIEVLSEKENLRVLQTGELSDYQRSPSLRSLNGGWLFQEADDVSIDLSECKVVTKRKPTTRELEGLQFGWKIVKHVKSNAIVFTQRKRTIGIGAGQMSRIDSVRIATSKSIPDAQKTVMASDAFFPFRDGIDEAANSGVTAIVQPGGSVRDQEVIAAADEHNMAMILTGIRHFRH</sequence>
<evidence type="ECO:0000256" key="7">
    <source>
        <dbReference type="ARBA" id="ARBA00023268"/>
    </source>
</evidence>
<evidence type="ECO:0000313" key="11">
    <source>
        <dbReference type="EMBL" id="SVA37493.1"/>
    </source>
</evidence>
<dbReference type="PANTHER" id="PTHR11692">
    <property type="entry name" value="BIFUNCTIONAL PURINE BIOSYNTHESIS PROTEIN PURH"/>
    <property type="match status" value="1"/>
</dbReference>
<keyword evidence="6" id="KW-0378">Hydrolase</keyword>
<dbReference type="AlphaFoldDB" id="A0A381VDM1"/>
<dbReference type="GO" id="GO:0006189">
    <property type="term" value="P:'de novo' IMP biosynthetic process"/>
    <property type="evidence" value="ECO:0007669"/>
    <property type="project" value="UniProtKB-UniPathway"/>
</dbReference>
<comment type="catalytic activity">
    <reaction evidence="8">
        <text>(6R)-10-formyltetrahydrofolate + 5-amino-1-(5-phospho-beta-D-ribosyl)imidazole-4-carboxamide = 5-formamido-1-(5-phospho-D-ribosyl)imidazole-4-carboxamide + (6S)-5,6,7,8-tetrahydrofolate</text>
        <dbReference type="Rhea" id="RHEA:22192"/>
        <dbReference type="ChEBI" id="CHEBI:57453"/>
        <dbReference type="ChEBI" id="CHEBI:58467"/>
        <dbReference type="ChEBI" id="CHEBI:58475"/>
        <dbReference type="ChEBI" id="CHEBI:195366"/>
        <dbReference type="EC" id="2.1.2.3"/>
    </reaction>
</comment>
<evidence type="ECO:0000256" key="6">
    <source>
        <dbReference type="ARBA" id="ARBA00022801"/>
    </source>
</evidence>
<comment type="catalytic activity">
    <reaction evidence="9">
        <text>IMP + H2O = 5-formamido-1-(5-phospho-D-ribosyl)imidazole-4-carboxamide</text>
        <dbReference type="Rhea" id="RHEA:18445"/>
        <dbReference type="ChEBI" id="CHEBI:15377"/>
        <dbReference type="ChEBI" id="CHEBI:58053"/>
        <dbReference type="ChEBI" id="CHEBI:58467"/>
        <dbReference type="EC" id="3.5.4.10"/>
    </reaction>
</comment>
<keyword evidence="5" id="KW-0658">Purine biosynthesis</keyword>
<evidence type="ECO:0000256" key="4">
    <source>
        <dbReference type="ARBA" id="ARBA00022679"/>
    </source>
</evidence>
<dbReference type="GO" id="GO:0003937">
    <property type="term" value="F:IMP cyclohydrolase activity"/>
    <property type="evidence" value="ECO:0007669"/>
    <property type="project" value="UniProtKB-EC"/>
</dbReference>
<dbReference type="FunFam" id="3.40.140.20:FF:000002">
    <property type="entry name" value="Bifunctional purine biosynthesis protein PurH"/>
    <property type="match status" value="1"/>
</dbReference>
<evidence type="ECO:0000256" key="1">
    <source>
        <dbReference type="ARBA" id="ARBA00004844"/>
    </source>
</evidence>
<organism evidence="11">
    <name type="scientific">marine metagenome</name>
    <dbReference type="NCBI Taxonomy" id="408172"/>
    <lineage>
        <taxon>unclassified sequences</taxon>
        <taxon>metagenomes</taxon>
        <taxon>ecological metagenomes</taxon>
    </lineage>
</organism>
<dbReference type="GO" id="GO:0005829">
    <property type="term" value="C:cytosol"/>
    <property type="evidence" value="ECO:0007669"/>
    <property type="project" value="TreeGrafter"/>
</dbReference>
<dbReference type="Gene3D" id="3.40.140.20">
    <property type="match status" value="2"/>
</dbReference>
<dbReference type="PROSITE" id="PS51855">
    <property type="entry name" value="MGS"/>
    <property type="match status" value="1"/>
</dbReference>
<dbReference type="FunFam" id="3.40.140.20:FF:000001">
    <property type="entry name" value="Bifunctional purine biosynthesis protein PurH"/>
    <property type="match status" value="1"/>
</dbReference>
<dbReference type="SMART" id="SM00851">
    <property type="entry name" value="MGS"/>
    <property type="match status" value="1"/>
</dbReference>
<dbReference type="SUPFAM" id="SSF52335">
    <property type="entry name" value="Methylglyoxal synthase-like"/>
    <property type="match status" value="1"/>
</dbReference>
<comment type="pathway">
    <text evidence="2">Purine metabolism; IMP biosynthesis via de novo pathway; 5-formamido-1-(5-phospho-D-ribosyl)imidazole-4-carboxamide from 5-amino-1-(5-phospho-D-ribosyl)imidazole-4-carboxamide (10-formyl THF route): step 1/1.</text>
</comment>
<dbReference type="Gene3D" id="3.40.50.1380">
    <property type="entry name" value="Methylglyoxal synthase-like domain"/>
    <property type="match status" value="1"/>
</dbReference>
<evidence type="ECO:0000256" key="8">
    <source>
        <dbReference type="ARBA" id="ARBA00050488"/>
    </source>
</evidence>
<protein>
    <recommendedName>
        <fullName evidence="10">MGS-like domain-containing protein</fullName>
    </recommendedName>
</protein>
<comment type="similarity">
    <text evidence="3">Belongs to the PurH family.</text>
</comment>
<evidence type="ECO:0000256" key="5">
    <source>
        <dbReference type="ARBA" id="ARBA00022755"/>
    </source>
</evidence>
<accession>A0A381VDM1</accession>
<dbReference type="Pfam" id="PF02142">
    <property type="entry name" value="MGS"/>
    <property type="match status" value="1"/>
</dbReference>
<evidence type="ECO:0000256" key="9">
    <source>
        <dbReference type="ARBA" id="ARBA00050687"/>
    </source>
</evidence>
<dbReference type="InterPro" id="IPR024051">
    <property type="entry name" value="AICAR_Tfase_dup_dom_sf"/>
</dbReference>
<dbReference type="InterPro" id="IPR016193">
    <property type="entry name" value="Cytidine_deaminase-like"/>
</dbReference>
<name>A0A381VDM1_9ZZZZ</name>
<dbReference type="Pfam" id="PF01808">
    <property type="entry name" value="AICARFT_IMPCHas"/>
    <property type="match status" value="1"/>
</dbReference>
<dbReference type="InterPro" id="IPR002695">
    <property type="entry name" value="PurH-like"/>
</dbReference>
<dbReference type="InterPro" id="IPR036914">
    <property type="entry name" value="MGS-like_dom_sf"/>
</dbReference>
<dbReference type="PIRSF" id="PIRSF000414">
    <property type="entry name" value="AICARFT_IMPCHas"/>
    <property type="match status" value="1"/>
</dbReference>
<dbReference type="FunFam" id="3.40.50.1380:FF:000001">
    <property type="entry name" value="Bifunctional purine biosynthesis protein PurH"/>
    <property type="match status" value="1"/>
</dbReference>
<gene>
    <name evidence="11" type="ORF">METZ01_LOCUS90347</name>
</gene>
<dbReference type="CDD" id="cd01421">
    <property type="entry name" value="IMPCH"/>
    <property type="match status" value="1"/>
</dbReference>
<dbReference type="GO" id="GO:0004643">
    <property type="term" value="F:phosphoribosylaminoimidazolecarboxamide formyltransferase activity"/>
    <property type="evidence" value="ECO:0007669"/>
    <property type="project" value="UniProtKB-EC"/>
</dbReference>
<feature type="domain" description="MGS-like" evidence="10">
    <location>
        <begin position="1"/>
        <end position="152"/>
    </location>
</feature>